<proteinExistence type="predicted"/>
<protein>
    <submittedName>
        <fullName evidence="2">Uncharacterized protein</fullName>
    </submittedName>
</protein>
<sequence length="77" mass="7503">TARRRPRRGPAAGAGRDRRCSGHVSAGRVGGDEHSQCWRRCAGSSGGVHAGNASAAAASRSASAATAGAGIPAAPQP</sequence>
<evidence type="ECO:0000256" key="1">
    <source>
        <dbReference type="SAM" id="MobiDB-lite"/>
    </source>
</evidence>
<organism evidence="2 3">
    <name type="scientific">Prorocentrum cordatum</name>
    <dbReference type="NCBI Taxonomy" id="2364126"/>
    <lineage>
        <taxon>Eukaryota</taxon>
        <taxon>Sar</taxon>
        <taxon>Alveolata</taxon>
        <taxon>Dinophyceae</taxon>
        <taxon>Prorocentrales</taxon>
        <taxon>Prorocentraceae</taxon>
        <taxon>Prorocentrum</taxon>
    </lineage>
</organism>
<gene>
    <name evidence="2" type="ORF">PCOR1329_LOCUS43621</name>
</gene>
<reference evidence="2" key="1">
    <citation type="submission" date="2023-10" db="EMBL/GenBank/DDBJ databases">
        <authorList>
            <person name="Chen Y."/>
            <person name="Shah S."/>
            <person name="Dougan E. K."/>
            <person name="Thang M."/>
            <person name="Chan C."/>
        </authorList>
    </citation>
    <scope>NUCLEOTIDE SEQUENCE [LARGE SCALE GENOMIC DNA]</scope>
</reference>
<keyword evidence="3" id="KW-1185">Reference proteome</keyword>
<name>A0ABN9TYP2_9DINO</name>
<evidence type="ECO:0000313" key="2">
    <source>
        <dbReference type="EMBL" id="CAK0851468.1"/>
    </source>
</evidence>
<feature type="region of interest" description="Disordered" evidence="1">
    <location>
        <begin position="1"/>
        <end position="77"/>
    </location>
</feature>
<accession>A0ABN9TYP2</accession>
<feature type="non-terminal residue" evidence="2">
    <location>
        <position position="1"/>
    </location>
</feature>
<dbReference type="EMBL" id="CAUYUJ010015243">
    <property type="protein sequence ID" value="CAK0851468.1"/>
    <property type="molecule type" value="Genomic_DNA"/>
</dbReference>
<dbReference type="Proteomes" id="UP001189429">
    <property type="component" value="Unassembled WGS sequence"/>
</dbReference>
<feature type="non-terminal residue" evidence="2">
    <location>
        <position position="77"/>
    </location>
</feature>
<comment type="caution">
    <text evidence="2">The sequence shown here is derived from an EMBL/GenBank/DDBJ whole genome shotgun (WGS) entry which is preliminary data.</text>
</comment>
<evidence type="ECO:0000313" key="3">
    <source>
        <dbReference type="Proteomes" id="UP001189429"/>
    </source>
</evidence>
<feature type="compositionally biased region" description="Low complexity" evidence="1">
    <location>
        <begin position="50"/>
        <end position="77"/>
    </location>
</feature>